<dbReference type="PANTHER" id="PTHR13779:SF7">
    <property type="entry name" value="ATPASE WRNIP1"/>
    <property type="match status" value="1"/>
</dbReference>
<evidence type="ECO:0000259" key="4">
    <source>
        <dbReference type="Pfam" id="PF12002"/>
    </source>
</evidence>
<evidence type="ECO:0000313" key="6">
    <source>
        <dbReference type="EMBL" id="HDI83707.1"/>
    </source>
</evidence>
<dbReference type="GO" id="GO:0003677">
    <property type="term" value="F:DNA binding"/>
    <property type="evidence" value="ECO:0007669"/>
    <property type="project" value="InterPro"/>
</dbReference>
<keyword evidence="1" id="KW-0547">Nucleotide-binding</keyword>
<feature type="domain" description="AAA C-terminal" evidence="5">
    <location>
        <begin position="104"/>
        <end position="175"/>
    </location>
</feature>
<dbReference type="CDD" id="cd18139">
    <property type="entry name" value="HLD_clamp_RarA"/>
    <property type="match status" value="1"/>
</dbReference>
<dbReference type="InterPro" id="IPR003959">
    <property type="entry name" value="ATPase_AAA_core"/>
</dbReference>
<feature type="non-terminal residue" evidence="6">
    <location>
        <position position="1"/>
    </location>
</feature>
<dbReference type="EMBL" id="DQWE01000374">
    <property type="protein sequence ID" value="HDI83707.1"/>
    <property type="molecule type" value="Genomic_DNA"/>
</dbReference>
<organism evidence="6">
    <name type="scientific">candidate division WOR-3 bacterium</name>
    <dbReference type="NCBI Taxonomy" id="2052148"/>
    <lineage>
        <taxon>Bacteria</taxon>
        <taxon>Bacteria division WOR-3</taxon>
    </lineage>
</organism>
<dbReference type="InterPro" id="IPR051314">
    <property type="entry name" value="AAA_ATPase_RarA/MGS1/WRNIP1"/>
</dbReference>
<dbReference type="Gene3D" id="1.10.3710.10">
    <property type="entry name" value="DNA polymerase III clamp loader subunits, C-terminal domain"/>
    <property type="match status" value="1"/>
</dbReference>
<dbReference type="Gene3D" id="1.20.272.10">
    <property type="match status" value="1"/>
</dbReference>
<dbReference type="FunFam" id="1.20.272.10:FF:000001">
    <property type="entry name" value="Putative AAA family ATPase"/>
    <property type="match status" value="1"/>
</dbReference>
<sequence length="351" mass="40067">VKDVRAVVERAKDRIKRENKKTVLFIDEIHRFNKAQQDAFLPYVEKGIIVLIGATTENPSFEVIRPLLSRTRVYILYPLLPEHIEILIKRALERDERMKEISPEISDETIKFLAEISGGDARIALDTLEIAAETAGKNGLIDKEIIVNILQRRVPYDKKGEEHYNLISAFIKSVRGSDPDAALYYLARMLEGGEDPMFIARRLVILASEDIGNADPQAIVVAVACKEAVEFVGMPEGFLPLSQATIYLATAPKSNSAYLAYKEAKRAVKEFPDAPVPLHLRNAPTELMEKLGYGKGYRYPHDYKYGVVKQEYLPEELKGRRFYHPKLIGYERKIARYLEWVKKYLNKKGKE</sequence>
<dbReference type="GO" id="GO:0006261">
    <property type="term" value="P:DNA-templated DNA replication"/>
    <property type="evidence" value="ECO:0007669"/>
    <property type="project" value="TreeGrafter"/>
</dbReference>
<evidence type="ECO:0000259" key="5">
    <source>
        <dbReference type="Pfam" id="PF16193"/>
    </source>
</evidence>
<dbReference type="SUPFAM" id="SSF48019">
    <property type="entry name" value="post-AAA+ oligomerization domain-like"/>
    <property type="match status" value="1"/>
</dbReference>
<dbReference type="Pfam" id="PF16193">
    <property type="entry name" value="AAA_assoc_2"/>
    <property type="match status" value="1"/>
</dbReference>
<feature type="domain" description="ATPase AAA-type core" evidence="3">
    <location>
        <begin position="2"/>
        <end position="75"/>
    </location>
</feature>
<gene>
    <name evidence="6" type="ORF">ENF18_07960</name>
</gene>
<dbReference type="GO" id="GO:0000731">
    <property type="term" value="P:DNA synthesis involved in DNA repair"/>
    <property type="evidence" value="ECO:0007669"/>
    <property type="project" value="TreeGrafter"/>
</dbReference>
<dbReference type="Gene3D" id="3.40.50.300">
    <property type="entry name" value="P-loop containing nucleotide triphosphate hydrolases"/>
    <property type="match status" value="1"/>
</dbReference>
<keyword evidence="2" id="KW-0067">ATP-binding</keyword>
<dbReference type="GO" id="GO:0005524">
    <property type="term" value="F:ATP binding"/>
    <property type="evidence" value="ECO:0007669"/>
    <property type="project" value="UniProtKB-KW"/>
</dbReference>
<dbReference type="InterPro" id="IPR027417">
    <property type="entry name" value="P-loop_NTPase"/>
</dbReference>
<dbReference type="GO" id="GO:0016887">
    <property type="term" value="F:ATP hydrolysis activity"/>
    <property type="evidence" value="ECO:0007669"/>
    <property type="project" value="InterPro"/>
</dbReference>
<protein>
    <submittedName>
        <fullName evidence="6">Replication-associated recombination protein A</fullName>
    </submittedName>
</protein>
<dbReference type="FunFam" id="1.10.3710.10:FF:000004">
    <property type="entry name" value="Putative ATPase, AAA family"/>
    <property type="match status" value="1"/>
</dbReference>
<dbReference type="Pfam" id="PF12002">
    <property type="entry name" value="MgsA_C"/>
    <property type="match status" value="1"/>
</dbReference>
<dbReference type="SUPFAM" id="SSF52540">
    <property type="entry name" value="P-loop containing nucleoside triphosphate hydrolases"/>
    <property type="match status" value="1"/>
</dbReference>
<feature type="domain" description="MgsA AAA+ ATPase C-terminal" evidence="4">
    <location>
        <begin position="176"/>
        <end position="341"/>
    </location>
</feature>
<dbReference type="GO" id="GO:0008047">
    <property type="term" value="F:enzyme activator activity"/>
    <property type="evidence" value="ECO:0007669"/>
    <property type="project" value="TreeGrafter"/>
</dbReference>
<evidence type="ECO:0000256" key="2">
    <source>
        <dbReference type="ARBA" id="ARBA00022840"/>
    </source>
</evidence>
<dbReference type="Proteomes" id="UP000885847">
    <property type="component" value="Unassembled WGS sequence"/>
</dbReference>
<accession>A0A7C0VBE4</accession>
<dbReference type="Gene3D" id="1.10.8.60">
    <property type="match status" value="1"/>
</dbReference>
<dbReference type="InterPro" id="IPR032423">
    <property type="entry name" value="AAA_assoc_2"/>
</dbReference>
<reference evidence="6" key="1">
    <citation type="journal article" date="2020" name="mSystems">
        <title>Genome- and Community-Level Interaction Insights into Carbon Utilization and Element Cycling Functions of Hydrothermarchaeota in Hydrothermal Sediment.</title>
        <authorList>
            <person name="Zhou Z."/>
            <person name="Liu Y."/>
            <person name="Xu W."/>
            <person name="Pan J."/>
            <person name="Luo Z.H."/>
            <person name="Li M."/>
        </authorList>
    </citation>
    <scope>NUCLEOTIDE SEQUENCE [LARGE SCALE GENOMIC DNA]</scope>
    <source>
        <strain evidence="6">HyVt-102</strain>
    </source>
</reference>
<proteinExistence type="predicted"/>
<comment type="caution">
    <text evidence="6">The sequence shown here is derived from an EMBL/GenBank/DDBJ whole genome shotgun (WGS) entry which is preliminary data.</text>
</comment>
<dbReference type="AlphaFoldDB" id="A0A7C0VBE4"/>
<dbReference type="InterPro" id="IPR021886">
    <property type="entry name" value="MgsA_C"/>
</dbReference>
<dbReference type="Pfam" id="PF00004">
    <property type="entry name" value="AAA"/>
    <property type="match status" value="1"/>
</dbReference>
<dbReference type="PANTHER" id="PTHR13779">
    <property type="entry name" value="WERNER HELICASE-INTERACTING PROTEIN 1 FAMILY MEMBER"/>
    <property type="match status" value="1"/>
</dbReference>
<dbReference type="GO" id="GO:0017116">
    <property type="term" value="F:single-stranded DNA helicase activity"/>
    <property type="evidence" value="ECO:0007669"/>
    <property type="project" value="TreeGrafter"/>
</dbReference>
<evidence type="ECO:0000259" key="3">
    <source>
        <dbReference type="Pfam" id="PF00004"/>
    </source>
</evidence>
<name>A0A7C0VBE4_UNCW3</name>
<dbReference type="InterPro" id="IPR008921">
    <property type="entry name" value="DNA_pol3_clamp-load_cplx_C"/>
</dbReference>
<evidence type="ECO:0000256" key="1">
    <source>
        <dbReference type="ARBA" id="ARBA00022741"/>
    </source>
</evidence>